<organism evidence="1 2">
    <name type="scientific">Pluteus cervinus</name>
    <dbReference type="NCBI Taxonomy" id="181527"/>
    <lineage>
        <taxon>Eukaryota</taxon>
        <taxon>Fungi</taxon>
        <taxon>Dikarya</taxon>
        <taxon>Basidiomycota</taxon>
        <taxon>Agaricomycotina</taxon>
        <taxon>Agaricomycetes</taxon>
        <taxon>Agaricomycetidae</taxon>
        <taxon>Agaricales</taxon>
        <taxon>Pluteineae</taxon>
        <taxon>Pluteaceae</taxon>
        <taxon>Pluteus</taxon>
    </lineage>
</organism>
<evidence type="ECO:0000313" key="1">
    <source>
        <dbReference type="EMBL" id="TFK71770.1"/>
    </source>
</evidence>
<proteinExistence type="predicted"/>
<dbReference type="EMBL" id="ML208293">
    <property type="protein sequence ID" value="TFK71770.1"/>
    <property type="molecule type" value="Genomic_DNA"/>
</dbReference>
<reference evidence="1 2" key="1">
    <citation type="journal article" date="2019" name="Nat. Ecol. Evol.">
        <title>Megaphylogeny resolves global patterns of mushroom evolution.</title>
        <authorList>
            <person name="Varga T."/>
            <person name="Krizsan K."/>
            <person name="Foldi C."/>
            <person name="Dima B."/>
            <person name="Sanchez-Garcia M."/>
            <person name="Sanchez-Ramirez S."/>
            <person name="Szollosi G.J."/>
            <person name="Szarkandi J.G."/>
            <person name="Papp V."/>
            <person name="Albert L."/>
            <person name="Andreopoulos W."/>
            <person name="Angelini C."/>
            <person name="Antonin V."/>
            <person name="Barry K.W."/>
            <person name="Bougher N.L."/>
            <person name="Buchanan P."/>
            <person name="Buyck B."/>
            <person name="Bense V."/>
            <person name="Catcheside P."/>
            <person name="Chovatia M."/>
            <person name="Cooper J."/>
            <person name="Damon W."/>
            <person name="Desjardin D."/>
            <person name="Finy P."/>
            <person name="Geml J."/>
            <person name="Haridas S."/>
            <person name="Hughes K."/>
            <person name="Justo A."/>
            <person name="Karasinski D."/>
            <person name="Kautmanova I."/>
            <person name="Kiss B."/>
            <person name="Kocsube S."/>
            <person name="Kotiranta H."/>
            <person name="LaButti K.M."/>
            <person name="Lechner B.E."/>
            <person name="Liimatainen K."/>
            <person name="Lipzen A."/>
            <person name="Lukacs Z."/>
            <person name="Mihaltcheva S."/>
            <person name="Morgado L.N."/>
            <person name="Niskanen T."/>
            <person name="Noordeloos M.E."/>
            <person name="Ohm R.A."/>
            <person name="Ortiz-Santana B."/>
            <person name="Ovrebo C."/>
            <person name="Racz N."/>
            <person name="Riley R."/>
            <person name="Savchenko A."/>
            <person name="Shiryaev A."/>
            <person name="Soop K."/>
            <person name="Spirin V."/>
            <person name="Szebenyi C."/>
            <person name="Tomsovsky M."/>
            <person name="Tulloss R.E."/>
            <person name="Uehling J."/>
            <person name="Grigoriev I.V."/>
            <person name="Vagvolgyi C."/>
            <person name="Papp T."/>
            <person name="Martin F.M."/>
            <person name="Miettinen O."/>
            <person name="Hibbett D.S."/>
            <person name="Nagy L.G."/>
        </authorList>
    </citation>
    <scope>NUCLEOTIDE SEQUENCE [LARGE SCALE GENOMIC DNA]</scope>
    <source>
        <strain evidence="1 2">NL-1719</strain>
    </source>
</reference>
<keyword evidence="2" id="KW-1185">Reference proteome</keyword>
<protein>
    <submittedName>
        <fullName evidence="1">DUF396-domain-containing protein</fullName>
    </submittedName>
</protein>
<name>A0ACD3B0Z6_9AGAR</name>
<dbReference type="Proteomes" id="UP000308600">
    <property type="component" value="Unassembled WGS sequence"/>
</dbReference>
<evidence type="ECO:0000313" key="2">
    <source>
        <dbReference type="Proteomes" id="UP000308600"/>
    </source>
</evidence>
<gene>
    <name evidence="1" type="ORF">BDN72DRAFT_816857</name>
</gene>
<accession>A0ACD3B0Z6</accession>
<sequence length="285" mass="31462">MGLLYPLSIAALFAGFAFVTLSLASGLLYISELIEEHSRISKTIGQRGIYAIILLHVLLYPFDSLPFLQLVFSIACHLVYLQNFSGSWPLISLSSISFLASCALVIANHFSWFFYFSRVTQEARRMRSYHGLHTASAHGFTEIAAFFGVCVWLAPLFLFLSLSANDNALPTSSTEPGDSNRVSVDNSRMSLFKSIFSFIPVDKVFRKKSARGTPAEGLIAPMPATPHTPRHHPPPSPGRRPPTPPPQYTPPGFELSVPPRRSSGQTIRLARRSTTTTYTVDNSTL</sequence>